<feature type="signal peptide" evidence="3">
    <location>
        <begin position="1"/>
        <end position="24"/>
    </location>
</feature>
<evidence type="ECO:0000313" key="5">
    <source>
        <dbReference type="EMBL" id="KAJ2895248.1"/>
    </source>
</evidence>
<comment type="caution">
    <text evidence="5">The sequence shown here is derived from an EMBL/GenBank/DDBJ whole genome shotgun (WGS) entry which is preliminary data.</text>
</comment>
<name>A0AAD5RIJ8_9PEZI</name>
<dbReference type="GO" id="GO:0030248">
    <property type="term" value="F:cellulose binding"/>
    <property type="evidence" value="ECO:0007669"/>
    <property type="project" value="InterPro"/>
</dbReference>
<dbReference type="InterPro" id="IPR035971">
    <property type="entry name" value="CBD_sf"/>
</dbReference>
<dbReference type="Proteomes" id="UP001201980">
    <property type="component" value="Unassembled WGS sequence"/>
</dbReference>
<dbReference type="InterPro" id="IPR000254">
    <property type="entry name" value="CBD"/>
</dbReference>
<gene>
    <name evidence="5" type="ORF">MKZ38_006748</name>
</gene>
<dbReference type="GO" id="GO:0005975">
    <property type="term" value="P:carbohydrate metabolic process"/>
    <property type="evidence" value="ECO:0007669"/>
    <property type="project" value="InterPro"/>
</dbReference>
<dbReference type="AlphaFoldDB" id="A0AAD5RIJ8"/>
<evidence type="ECO:0000259" key="4">
    <source>
        <dbReference type="PROSITE" id="PS51164"/>
    </source>
</evidence>
<dbReference type="Pfam" id="PF25485">
    <property type="entry name" value="DUF7908"/>
    <property type="match status" value="1"/>
</dbReference>
<dbReference type="PROSITE" id="PS51164">
    <property type="entry name" value="CBM1_2"/>
    <property type="match status" value="1"/>
</dbReference>
<dbReference type="SMART" id="SM00236">
    <property type="entry name" value="fCBD"/>
    <property type="match status" value="1"/>
</dbReference>
<feature type="chain" id="PRO_5042270285" description="CBM1 domain-containing protein" evidence="3">
    <location>
        <begin position="25"/>
        <end position="252"/>
    </location>
</feature>
<evidence type="ECO:0000256" key="3">
    <source>
        <dbReference type="SAM" id="SignalP"/>
    </source>
</evidence>
<proteinExistence type="predicted"/>
<accession>A0AAD5RIJ8</accession>
<evidence type="ECO:0000313" key="6">
    <source>
        <dbReference type="Proteomes" id="UP001201980"/>
    </source>
</evidence>
<evidence type="ECO:0000256" key="1">
    <source>
        <dbReference type="ARBA" id="ARBA00022729"/>
    </source>
</evidence>
<dbReference type="GO" id="GO:0005576">
    <property type="term" value="C:extracellular region"/>
    <property type="evidence" value="ECO:0007669"/>
    <property type="project" value="InterPro"/>
</dbReference>
<protein>
    <recommendedName>
        <fullName evidence="4">CBM1 domain-containing protein</fullName>
    </recommendedName>
</protein>
<dbReference type="Pfam" id="PF00734">
    <property type="entry name" value="CBM_1"/>
    <property type="match status" value="1"/>
</dbReference>
<feature type="domain" description="CBM1" evidence="4">
    <location>
        <begin position="18"/>
        <end position="54"/>
    </location>
</feature>
<evidence type="ECO:0000256" key="2">
    <source>
        <dbReference type="SAM" id="MobiDB-lite"/>
    </source>
</evidence>
<dbReference type="InterPro" id="IPR057230">
    <property type="entry name" value="DUF7908"/>
</dbReference>
<keyword evidence="1 3" id="KW-0732">Signal</keyword>
<sequence length="252" mass="27068">MFRGTVALPLFVVAAAAQTQSAWGQCGGNGWSGATECTDAYYCTHANDYYWQCIPGTDPAATTTTSSTLSTTTTSDVETTTTVDSTSTTAETGTVTQTGSTAGPTLVDGWYWIRAVVDPNYHNYLQTSPMGVAGQAYIDDASNAGQFNIADGQLVYNTGAAPLYMHVENPDDKTQRKLTTWFAEDPTDYGTFEFQGDTLTWSVDDIDRQNNAAWLVCEDQELFVNTGAYAYLTPEGCADQTIHSYGGSTASV</sequence>
<organism evidence="5 6">
    <name type="scientific">Zalerion maritima</name>
    <dbReference type="NCBI Taxonomy" id="339359"/>
    <lineage>
        <taxon>Eukaryota</taxon>
        <taxon>Fungi</taxon>
        <taxon>Dikarya</taxon>
        <taxon>Ascomycota</taxon>
        <taxon>Pezizomycotina</taxon>
        <taxon>Sordariomycetes</taxon>
        <taxon>Lulworthiomycetidae</taxon>
        <taxon>Lulworthiales</taxon>
        <taxon>Lulworthiaceae</taxon>
        <taxon>Zalerion</taxon>
    </lineage>
</organism>
<keyword evidence="6" id="KW-1185">Reference proteome</keyword>
<dbReference type="EMBL" id="JAKWBI020000416">
    <property type="protein sequence ID" value="KAJ2895248.1"/>
    <property type="molecule type" value="Genomic_DNA"/>
</dbReference>
<reference evidence="5" key="1">
    <citation type="submission" date="2022-07" db="EMBL/GenBank/DDBJ databases">
        <title>Draft genome sequence of Zalerion maritima ATCC 34329, a (micro)plastics degrading marine fungus.</title>
        <authorList>
            <person name="Paco A."/>
            <person name="Goncalves M.F.M."/>
            <person name="Rocha-Santos T.A.P."/>
            <person name="Alves A."/>
        </authorList>
    </citation>
    <scope>NUCLEOTIDE SEQUENCE</scope>
    <source>
        <strain evidence="5">ATCC 34329</strain>
    </source>
</reference>
<dbReference type="SUPFAM" id="SSF57180">
    <property type="entry name" value="Cellulose-binding domain"/>
    <property type="match status" value="1"/>
</dbReference>
<dbReference type="PROSITE" id="PS00562">
    <property type="entry name" value="CBM1_1"/>
    <property type="match status" value="1"/>
</dbReference>
<feature type="region of interest" description="Disordered" evidence="2">
    <location>
        <begin position="80"/>
        <end position="99"/>
    </location>
</feature>